<dbReference type="EMBL" id="WIUZ02000011">
    <property type="protein sequence ID" value="KAF9782782.1"/>
    <property type="molecule type" value="Genomic_DNA"/>
</dbReference>
<reference evidence="3" key="1">
    <citation type="journal article" date="2020" name="Nat. Commun.">
        <title>Large-scale genome sequencing of mycorrhizal fungi provides insights into the early evolution of symbiotic traits.</title>
        <authorList>
            <person name="Miyauchi S."/>
            <person name="Kiss E."/>
            <person name="Kuo A."/>
            <person name="Drula E."/>
            <person name="Kohler A."/>
            <person name="Sanchez-Garcia M."/>
            <person name="Morin E."/>
            <person name="Andreopoulos B."/>
            <person name="Barry K.W."/>
            <person name="Bonito G."/>
            <person name="Buee M."/>
            <person name="Carver A."/>
            <person name="Chen C."/>
            <person name="Cichocki N."/>
            <person name="Clum A."/>
            <person name="Culley D."/>
            <person name="Crous P.W."/>
            <person name="Fauchery L."/>
            <person name="Girlanda M."/>
            <person name="Hayes R.D."/>
            <person name="Keri Z."/>
            <person name="LaButti K."/>
            <person name="Lipzen A."/>
            <person name="Lombard V."/>
            <person name="Magnuson J."/>
            <person name="Maillard F."/>
            <person name="Murat C."/>
            <person name="Nolan M."/>
            <person name="Ohm R.A."/>
            <person name="Pangilinan J."/>
            <person name="Pereira M.F."/>
            <person name="Perotto S."/>
            <person name="Peter M."/>
            <person name="Pfister S."/>
            <person name="Riley R."/>
            <person name="Sitrit Y."/>
            <person name="Stielow J.B."/>
            <person name="Szollosi G."/>
            <person name="Zifcakova L."/>
            <person name="Stursova M."/>
            <person name="Spatafora J.W."/>
            <person name="Tedersoo L."/>
            <person name="Vaario L.M."/>
            <person name="Yamada A."/>
            <person name="Yan M."/>
            <person name="Wang P."/>
            <person name="Xu J."/>
            <person name="Bruns T."/>
            <person name="Baldrian P."/>
            <person name="Vilgalys R."/>
            <person name="Dunand C."/>
            <person name="Henrissat B."/>
            <person name="Grigoriev I.V."/>
            <person name="Hibbett D."/>
            <person name="Nagy L.G."/>
            <person name="Martin F.M."/>
        </authorList>
    </citation>
    <scope>NUCLEOTIDE SEQUENCE</scope>
    <source>
        <strain evidence="3">UH-Tt-Lm1</strain>
    </source>
</reference>
<dbReference type="AlphaFoldDB" id="A0A9P6HBS5"/>
<evidence type="ECO:0000259" key="2">
    <source>
        <dbReference type="Pfam" id="PF20149"/>
    </source>
</evidence>
<name>A0A9P6HBS5_9AGAM</name>
<evidence type="ECO:0000313" key="4">
    <source>
        <dbReference type="Proteomes" id="UP000736335"/>
    </source>
</evidence>
<feature type="compositionally biased region" description="Basic and acidic residues" evidence="1">
    <location>
        <begin position="194"/>
        <end position="206"/>
    </location>
</feature>
<feature type="compositionally biased region" description="Polar residues" evidence="1">
    <location>
        <begin position="166"/>
        <end position="175"/>
    </location>
</feature>
<feature type="compositionally biased region" description="Polar residues" evidence="1">
    <location>
        <begin position="1"/>
        <end position="12"/>
    </location>
</feature>
<accession>A0A9P6HBS5</accession>
<evidence type="ECO:0000256" key="1">
    <source>
        <dbReference type="SAM" id="MobiDB-lite"/>
    </source>
</evidence>
<feature type="region of interest" description="Disordered" evidence="1">
    <location>
        <begin position="550"/>
        <end position="577"/>
    </location>
</feature>
<keyword evidence="4" id="KW-1185">Reference proteome</keyword>
<feature type="compositionally biased region" description="Pro residues" evidence="1">
    <location>
        <begin position="17"/>
        <end position="28"/>
    </location>
</feature>
<protein>
    <recommendedName>
        <fullName evidence="2">DUF6532 domain-containing protein</fullName>
    </recommendedName>
</protein>
<dbReference type="Pfam" id="PF20149">
    <property type="entry name" value="DUF6532"/>
    <property type="match status" value="1"/>
</dbReference>
<dbReference type="InterPro" id="IPR045341">
    <property type="entry name" value="DUF6532"/>
</dbReference>
<feature type="region of interest" description="Disordered" evidence="1">
    <location>
        <begin position="154"/>
        <end position="274"/>
    </location>
</feature>
<comment type="caution">
    <text evidence="3">The sequence shown here is derived from an EMBL/GenBank/DDBJ whole genome shotgun (WGS) entry which is preliminary data.</text>
</comment>
<dbReference type="Proteomes" id="UP000736335">
    <property type="component" value="Unassembled WGS sequence"/>
</dbReference>
<gene>
    <name evidence="3" type="ORF">BJ322DRAFT_1110668</name>
</gene>
<feature type="compositionally biased region" description="Basic residues" evidence="1">
    <location>
        <begin position="79"/>
        <end position="100"/>
    </location>
</feature>
<feature type="compositionally biased region" description="Basic and acidic residues" evidence="1">
    <location>
        <begin position="564"/>
        <end position="577"/>
    </location>
</feature>
<reference evidence="3" key="2">
    <citation type="submission" date="2020-11" db="EMBL/GenBank/DDBJ databases">
        <authorList>
            <consortium name="DOE Joint Genome Institute"/>
            <person name="Kuo A."/>
            <person name="Miyauchi S."/>
            <person name="Kiss E."/>
            <person name="Drula E."/>
            <person name="Kohler A."/>
            <person name="Sanchez-Garcia M."/>
            <person name="Andreopoulos B."/>
            <person name="Barry K.W."/>
            <person name="Bonito G."/>
            <person name="Buee M."/>
            <person name="Carver A."/>
            <person name="Chen C."/>
            <person name="Cichocki N."/>
            <person name="Clum A."/>
            <person name="Culley D."/>
            <person name="Crous P.W."/>
            <person name="Fauchery L."/>
            <person name="Girlanda M."/>
            <person name="Hayes R."/>
            <person name="Keri Z."/>
            <person name="Labutti K."/>
            <person name="Lipzen A."/>
            <person name="Lombard V."/>
            <person name="Magnuson J."/>
            <person name="Maillard F."/>
            <person name="Morin E."/>
            <person name="Murat C."/>
            <person name="Nolan M."/>
            <person name="Ohm R."/>
            <person name="Pangilinan J."/>
            <person name="Pereira M."/>
            <person name="Perotto S."/>
            <person name="Peter M."/>
            <person name="Riley R."/>
            <person name="Sitrit Y."/>
            <person name="Stielow B."/>
            <person name="Szollosi G."/>
            <person name="Zifcakova L."/>
            <person name="Stursova M."/>
            <person name="Spatafora J.W."/>
            <person name="Tedersoo L."/>
            <person name="Vaario L.-M."/>
            <person name="Yamada A."/>
            <person name="Yan M."/>
            <person name="Wang P."/>
            <person name="Xu J."/>
            <person name="Bruns T."/>
            <person name="Baldrian P."/>
            <person name="Vilgalys R."/>
            <person name="Henrissat B."/>
            <person name="Grigoriev I.V."/>
            <person name="Hibbett D."/>
            <person name="Nagy L.G."/>
            <person name="Martin F.M."/>
        </authorList>
    </citation>
    <scope>NUCLEOTIDE SEQUENCE</scope>
    <source>
        <strain evidence="3">UH-Tt-Lm1</strain>
    </source>
</reference>
<organism evidence="3 4">
    <name type="scientific">Thelephora terrestris</name>
    <dbReference type="NCBI Taxonomy" id="56493"/>
    <lineage>
        <taxon>Eukaryota</taxon>
        <taxon>Fungi</taxon>
        <taxon>Dikarya</taxon>
        <taxon>Basidiomycota</taxon>
        <taxon>Agaricomycotina</taxon>
        <taxon>Agaricomycetes</taxon>
        <taxon>Thelephorales</taxon>
        <taxon>Thelephoraceae</taxon>
        <taxon>Thelephora</taxon>
    </lineage>
</organism>
<feature type="region of interest" description="Disordered" evidence="1">
    <location>
        <begin position="1"/>
        <end position="111"/>
    </location>
</feature>
<feature type="domain" description="DUF6532" evidence="2">
    <location>
        <begin position="379"/>
        <end position="531"/>
    </location>
</feature>
<dbReference type="OrthoDB" id="2678283at2759"/>
<sequence>MPATTRSRTKGNTGAPPSKPLSLPPVPPRRNTKAGLEQAAKVSSSAREVGAGILEALRDGQNQEIEDALGGEGNSRGQSRGRGRGRGRGCGRGGRGRGHRRGDEKDEEISLTVSDAVDTLETDGPNGDPSVPIQATLNEMQLDAAELEAEMGGVSNDGLDLDANCTDDQIQPDTVSTRKGDDSDQEYEPWDGFSSDRTREPKDVRGGPKGLLKLRASTKPKAQKTSAGIVGKRKATPVLEIPRKRVASGRPRTTEPSDMDEVTSQPGGFADEEDGRSITADRTEIINQKKISRRTATGAVSIVHSNTPKPKVVDARKIGNVPLPYKEKFDTDFIPSVVEWVAQSEEPWNNPDGKVPLQQIHDKVYKTIDGIIDRHHPLIEPLKSKLTAWRVAIRKRAQKIVDEHLNNEENIHPASSVREYVGWLKPAAESEDSQDAPFMFSTGLEYKAEMLQGKYLNPLLFETFAAHFGSSGVSNDPMDYINSPPIGAFALTISAVERALEGWKFGKPGQAREFSRGNWGFSTDEYINGLTKISEARWIQILEGTQEFTPYKPREPTAAPEYIENYRTKAPESDVEG</sequence>
<proteinExistence type="predicted"/>
<evidence type="ECO:0000313" key="3">
    <source>
        <dbReference type="EMBL" id="KAF9782782.1"/>
    </source>
</evidence>